<proteinExistence type="predicted"/>
<evidence type="ECO:0000313" key="2">
    <source>
        <dbReference type="EMBL" id="KZN60364.1"/>
    </source>
</evidence>
<organism evidence="2 3">
    <name type="scientific">Pseudoalteromonas luteoviolacea S4060-1</name>
    <dbReference type="NCBI Taxonomy" id="1365257"/>
    <lineage>
        <taxon>Bacteria</taxon>
        <taxon>Pseudomonadati</taxon>
        <taxon>Pseudomonadota</taxon>
        <taxon>Gammaproteobacteria</taxon>
        <taxon>Alteromonadales</taxon>
        <taxon>Pseudoalteromonadaceae</taxon>
        <taxon>Pseudoalteromonas</taxon>
    </lineage>
</organism>
<sequence>MKKVYAISAVALSMFVSASAFAAQGTCSLNLVKEDGNFLPGDYGHGNRVTYNVTIPYTDGFYPNPWTSTQPKPRLPFSNCITHYNVPANAKINSISVDYTFQEAVLVADYEILMGFMGPTNKFDSTLKRGGGNRRGSGIPLNNSDTSAVVNNQLLKDFELEIRARVNNPAVNNDCPQYISRDTCRTRNTRLSNFTVNIQWRN</sequence>
<evidence type="ECO:0000313" key="3">
    <source>
        <dbReference type="Proteomes" id="UP000076661"/>
    </source>
</evidence>
<name>A0A161YHN4_9GAMM</name>
<keyword evidence="1" id="KW-0732">Signal</keyword>
<dbReference type="AlphaFoldDB" id="A0A161YHN4"/>
<feature type="chain" id="PRO_5007830790" evidence="1">
    <location>
        <begin position="23"/>
        <end position="202"/>
    </location>
</feature>
<evidence type="ECO:0000256" key="1">
    <source>
        <dbReference type="SAM" id="SignalP"/>
    </source>
</evidence>
<feature type="signal peptide" evidence="1">
    <location>
        <begin position="1"/>
        <end position="22"/>
    </location>
</feature>
<reference evidence="2 3" key="1">
    <citation type="submission" date="2013-07" db="EMBL/GenBank/DDBJ databases">
        <title>Comparative Genomic and Metabolomic Analysis of Twelve Strains of Pseudoalteromonas luteoviolacea.</title>
        <authorList>
            <person name="Vynne N.G."/>
            <person name="Mansson M."/>
            <person name="Gram L."/>
        </authorList>
    </citation>
    <scope>NUCLEOTIDE SEQUENCE [LARGE SCALE GENOMIC DNA]</scope>
    <source>
        <strain evidence="2 3">S4060-1</strain>
    </source>
</reference>
<accession>A0A161YHN4</accession>
<dbReference type="Proteomes" id="UP000076661">
    <property type="component" value="Unassembled WGS sequence"/>
</dbReference>
<protein>
    <submittedName>
        <fullName evidence="2">Uncharacterized protein</fullName>
    </submittedName>
</protein>
<comment type="caution">
    <text evidence="2">The sequence shown here is derived from an EMBL/GenBank/DDBJ whole genome shotgun (WGS) entry which is preliminary data.</text>
</comment>
<dbReference type="RefSeq" id="WP_063382982.1">
    <property type="nucleotide sequence ID" value="NZ_AUXX01000056.1"/>
</dbReference>
<dbReference type="EMBL" id="AUXX01000056">
    <property type="protein sequence ID" value="KZN60364.1"/>
    <property type="molecule type" value="Genomic_DNA"/>
</dbReference>
<dbReference type="PATRIC" id="fig|1365257.3.peg.4873"/>
<gene>
    <name evidence="2" type="ORF">N478_07345</name>
</gene>